<dbReference type="Proteomes" id="UP000292223">
    <property type="component" value="Unassembled WGS sequence"/>
</dbReference>
<dbReference type="Proteomes" id="UP000281488">
    <property type="component" value="Unassembled WGS sequence"/>
</dbReference>
<evidence type="ECO:0000313" key="3">
    <source>
        <dbReference type="EMBL" id="ROX34203.1"/>
    </source>
</evidence>
<dbReference type="Proteomes" id="UP000244140">
    <property type="component" value="Unassembled WGS sequence"/>
</dbReference>
<sequence length="30" mass="3527">MSEAVNLLRGARYSQRYAKNQVPYEVIIEK</sequence>
<accession>A0A1G1SC41</accession>
<reference evidence="8 9" key="2">
    <citation type="submission" date="2018-10" db="EMBL/GenBank/DDBJ databases">
        <title>Genotypes and phenotypes of Enterococci isolated from broiler chickens.</title>
        <authorList>
            <person name="Muhammad A.R."/>
            <person name="Diarra M.S."/>
        </authorList>
    </citation>
    <scope>NUCLEOTIDE SEQUENCE [LARGE SCALE GENOMIC DNA]</scope>
    <source>
        <strain evidence="3 9">LIT2 A36'</strain>
        <strain evidence="4 8">P7 C A21</strain>
    </source>
</reference>
<evidence type="ECO:0000313" key="5">
    <source>
        <dbReference type="EMBL" id="RYU34846.1"/>
    </source>
</evidence>
<evidence type="ECO:0000313" key="11">
    <source>
        <dbReference type="Proteomes" id="UP000305511"/>
    </source>
</evidence>
<organism evidence="4 8">
    <name type="scientific">Enterococcus faecalis</name>
    <name type="common">Streptococcus faecalis</name>
    <dbReference type="NCBI Taxonomy" id="1351"/>
    <lineage>
        <taxon>Bacteria</taxon>
        <taxon>Bacillati</taxon>
        <taxon>Bacillota</taxon>
        <taxon>Bacilli</taxon>
        <taxon>Lactobacillales</taxon>
        <taxon>Enterococcaceae</taxon>
        <taxon>Enterococcus</taxon>
    </lineage>
</organism>
<evidence type="ECO:0000313" key="1">
    <source>
        <dbReference type="EMBL" id="PTN78495.1"/>
    </source>
</evidence>
<evidence type="ECO:0000313" key="2">
    <source>
        <dbReference type="EMBL" id="QFY93207.1"/>
    </source>
</evidence>
<evidence type="ECO:0000313" key="7">
    <source>
        <dbReference type="Proteomes" id="UP000244140"/>
    </source>
</evidence>
<reference evidence="5 10" key="4">
    <citation type="submission" date="2019-02" db="EMBL/GenBank/DDBJ databases">
        <title>From farm to fork: dissemination of Tn554::fexA-optrA in linezolid-resistant Enterococcus faecalis clones from chicken feces and meat in Tunisia.</title>
        <authorList>
            <person name="Tedim A.P."/>
            <person name="Elghaieb H."/>
            <person name="Abbassi M.S."/>
            <person name="Novais C."/>
            <person name="Hassen A."/>
            <person name="Peixe L."/>
            <person name="Freitas A.R."/>
        </authorList>
    </citation>
    <scope>NUCLEOTIDE SEQUENCE [LARGE SCALE GENOMIC DNA]</scope>
    <source>
        <strain evidence="5 10">728T</strain>
    </source>
</reference>
<dbReference type="EMBL" id="PZZH01000001">
    <property type="protein sequence ID" value="PTN78495.1"/>
    <property type="molecule type" value="Genomic_DNA"/>
</dbReference>
<name>A0A1G1SC41_ENTFL</name>
<dbReference type="Proteomes" id="UP000305511">
    <property type="component" value="Unassembled WGS sequence"/>
</dbReference>
<reference evidence="1 7" key="1">
    <citation type="submission" date="2018-04" db="EMBL/GenBank/DDBJ databases">
        <authorList>
            <person name="Van Tyne D."/>
        </authorList>
    </citation>
    <scope>NUCLEOTIDE SEQUENCE [LARGE SCALE GENOMIC DNA]</scope>
    <source>
        <strain evidence="1 7">B2535</strain>
    </source>
</reference>
<evidence type="ECO:0000313" key="10">
    <source>
        <dbReference type="Proteomes" id="UP000292223"/>
    </source>
</evidence>
<gene>
    <name evidence="2" type="ORF">CGZ46_11025</name>
    <name evidence="1" type="ORF">DAI13_12275</name>
    <name evidence="3" type="ORF">EGW16_06015</name>
    <name evidence="4" type="ORF">EGW70_12875</name>
    <name evidence="5" type="ORF">EU507_05110</name>
    <name evidence="6" type="ORF">EY666_09210</name>
</gene>
<evidence type="ECO:0000313" key="8">
    <source>
        <dbReference type="Proteomes" id="UP000275941"/>
    </source>
</evidence>
<evidence type="ECO:0000313" key="6">
    <source>
        <dbReference type="EMBL" id="TKK85421.1"/>
    </source>
</evidence>
<dbReference type="EMBL" id="SIYF01000207">
    <property type="protein sequence ID" value="TKK85421.1"/>
    <property type="molecule type" value="Genomic_DNA"/>
</dbReference>
<reference evidence="2" key="5">
    <citation type="submission" date="2019-07" db="EMBL/GenBank/DDBJ databases">
        <title>Transferable Resistance Gene optrA in Enterococcus faecalis from Swine in Brazil.</title>
        <authorList>
            <person name="Almeida L.M."/>
            <person name="Lebreton F."/>
            <person name="Gaca A."/>
            <person name="Bispo P.M."/>
            <person name="Saavedra J."/>
            <person name="Filsner P."/>
            <person name="Moreno A.M."/>
            <person name="Mamizuka E.M."/>
            <person name="Gilmore M.S."/>
        </authorList>
    </citation>
    <scope>NUCLEOTIDE SEQUENCE</scope>
    <source>
        <strain evidence="2">L15</strain>
    </source>
</reference>
<evidence type="ECO:0000313" key="9">
    <source>
        <dbReference type="Proteomes" id="UP000281488"/>
    </source>
</evidence>
<dbReference type="Proteomes" id="UP000275941">
    <property type="component" value="Unassembled WGS sequence"/>
</dbReference>
<evidence type="ECO:0000313" key="4">
    <source>
        <dbReference type="EMBL" id="ROY47145.1"/>
    </source>
</evidence>
<proteinExistence type="predicted"/>
<dbReference type="EMBL" id="SEWT01000002">
    <property type="protein sequence ID" value="RYU34846.1"/>
    <property type="molecule type" value="Genomic_DNA"/>
</dbReference>
<dbReference type="EMBL" id="RKMZ01000002">
    <property type="protein sequence ID" value="ROX34203.1"/>
    <property type="molecule type" value="Genomic_DNA"/>
</dbReference>
<reference evidence="6 11" key="3">
    <citation type="submission" date="2019-02" db="EMBL/GenBank/DDBJ databases">
        <title>Bacteria dissemination in different level of health care in South Africa: the effectiveness of infections prevention and control.</title>
        <authorList>
            <person name="Shobo C."/>
            <person name="Amoako D.G."/>
            <person name="Allam M."/>
            <person name="Ismail A."/>
            <person name="Bester L.A."/>
            <person name="Essack S.Y."/>
        </authorList>
    </citation>
    <scope>NUCLEOTIDE SEQUENCE [LARGE SCALE GENOMIC DNA]</scope>
    <source>
        <strain evidence="6 11">2SIL2</strain>
    </source>
</reference>
<protein>
    <submittedName>
        <fullName evidence="4">Uncharacterized protein</fullName>
    </submittedName>
</protein>
<dbReference type="AlphaFoldDB" id="A0A1G1SC41"/>
<dbReference type="EMBL" id="RKOR01000045">
    <property type="protein sequence ID" value="ROY47145.1"/>
    <property type="molecule type" value="Genomic_DNA"/>
</dbReference>
<dbReference type="EMBL" id="CP042213">
    <property type="protein sequence ID" value="QFY93207.1"/>
    <property type="molecule type" value="Genomic_DNA"/>
</dbReference>